<dbReference type="InterPro" id="IPR011051">
    <property type="entry name" value="RmlC_Cupin_sf"/>
</dbReference>
<evidence type="ECO:0000313" key="5">
    <source>
        <dbReference type="Proteomes" id="UP000008370"/>
    </source>
</evidence>
<dbReference type="InParanoid" id="K5WCN5"/>
<evidence type="ECO:0000259" key="3">
    <source>
        <dbReference type="SMART" id="SM00835"/>
    </source>
</evidence>
<dbReference type="Proteomes" id="UP000008370">
    <property type="component" value="Unassembled WGS sequence"/>
</dbReference>
<keyword evidence="5" id="KW-1185">Reference proteome</keyword>
<proteinExistence type="predicted"/>
<evidence type="ECO:0000256" key="1">
    <source>
        <dbReference type="SAM" id="Coils"/>
    </source>
</evidence>
<protein>
    <recommendedName>
        <fullName evidence="3">Cupin type-1 domain-containing protein</fullName>
    </recommendedName>
</protein>
<feature type="region of interest" description="Disordered" evidence="2">
    <location>
        <begin position="74"/>
        <end position="116"/>
    </location>
</feature>
<dbReference type="Pfam" id="PF00190">
    <property type="entry name" value="Cupin_1"/>
    <property type="match status" value="1"/>
</dbReference>
<organism evidence="4 5">
    <name type="scientific">Phanerochaete carnosa (strain HHB-10118-sp)</name>
    <name type="common">White-rot fungus</name>
    <name type="synonym">Peniophora carnosa</name>
    <dbReference type="NCBI Taxonomy" id="650164"/>
    <lineage>
        <taxon>Eukaryota</taxon>
        <taxon>Fungi</taxon>
        <taxon>Dikarya</taxon>
        <taxon>Basidiomycota</taxon>
        <taxon>Agaricomycotina</taxon>
        <taxon>Agaricomycetes</taxon>
        <taxon>Polyporales</taxon>
        <taxon>Phanerochaetaceae</taxon>
        <taxon>Phanerochaete</taxon>
    </lineage>
</organism>
<name>K5WCN5_PHACS</name>
<dbReference type="AlphaFoldDB" id="K5WCN5"/>
<keyword evidence="1" id="KW-0175">Coiled coil</keyword>
<dbReference type="EMBL" id="JH930471">
    <property type="protein sequence ID" value="EKM57020.1"/>
    <property type="molecule type" value="Genomic_DNA"/>
</dbReference>
<feature type="compositionally biased region" description="Basic and acidic residues" evidence="2">
    <location>
        <begin position="97"/>
        <end position="110"/>
    </location>
</feature>
<accession>K5WCN5</accession>
<dbReference type="Gene3D" id="2.60.120.10">
    <property type="entry name" value="Jelly Rolls"/>
    <property type="match status" value="2"/>
</dbReference>
<dbReference type="InterPro" id="IPR006045">
    <property type="entry name" value="Cupin_1"/>
</dbReference>
<dbReference type="HOGENOM" id="CLU_373013_0_0_1"/>
<dbReference type="InterPro" id="IPR014710">
    <property type="entry name" value="RmlC-like_jellyroll"/>
</dbReference>
<feature type="compositionally biased region" description="Basic and acidic residues" evidence="2">
    <location>
        <begin position="74"/>
        <end position="86"/>
    </location>
</feature>
<dbReference type="OrthoDB" id="10263073at2759"/>
<dbReference type="SMART" id="SM00835">
    <property type="entry name" value="Cupin_1"/>
    <property type="match status" value="1"/>
</dbReference>
<evidence type="ECO:0000256" key="2">
    <source>
        <dbReference type="SAM" id="MobiDB-lite"/>
    </source>
</evidence>
<reference evidence="4 5" key="1">
    <citation type="journal article" date="2012" name="BMC Genomics">
        <title>Comparative genomics of the white-rot fungi, Phanerochaete carnosa and P. chrysosporium, to elucidate the genetic basis of the distinct wood types they colonize.</title>
        <authorList>
            <person name="Suzuki H."/>
            <person name="MacDonald J."/>
            <person name="Syed K."/>
            <person name="Salamov A."/>
            <person name="Hori C."/>
            <person name="Aerts A."/>
            <person name="Henrissat B."/>
            <person name="Wiebenga A."/>
            <person name="vanKuyk P.A."/>
            <person name="Barry K."/>
            <person name="Lindquist E."/>
            <person name="LaButti K."/>
            <person name="Lapidus A."/>
            <person name="Lucas S."/>
            <person name="Coutinho P."/>
            <person name="Gong Y."/>
            <person name="Samejima M."/>
            <person name="Mahadevan R."/>
            <person name="Abou-Zaid M."/>
            <person name="de Vries R.P."/>
            <person name="Igarashi K."/>
            <person name="Yadav J.S."/>
            <person name="Grigoriev I.V."/>
            <person name="Master E.R."/>
        </authorList>
    </citation>
    <scope>NUCLEOTIDE SEQUENCE [LARGE SCALE GENOMIC DNA]</scope>
    <source>
        <strain evidence="4 5">HHB-10118-sp</strain>
    </source>
</reference>
<dbReference type="SUPFAM" id="SSF51182">
    <property type="entry name" value="RmlC-like cupins"/>
    <property type="match status" value="1"/>
</dbReference>
<dbReference type="RefSeq" id="XP_007394848.1">
    <property type="nucleotide sequence ID" value="XM_007394786.1"/>
</dbReference>
<gene>
    <name evidence="4" type="ORF">PHACADRAFT_208177</name>
</gene>
<feature type="coiled-coil region" evidence="1">
    <location>
        <begin position="331"/>
        <end position="362"/>
    </location>
</feature>
<sequence>MRGVPVCTAMRKSGWARATLEEFEAEDRPGGQEKWSKCAYHSDATICDIITLAATLQSICILASKHHEHAKWYEETQSHDSATERRRVPRAPPGWSQRRDSRRCDSRRIQPDTAYHRLPPPPRRALCLLAPHSVAHADKVDSAPPLLNTGVNRRDVSARRRRSDAAAPARAHLDMSDRVDVLRSKLSDTEDNFRKWLAERLSTRVTSSSVRVPMLAFYDAILAFFRGGPNDDPFSPERFLVEEDLSIVNDVVREEDVVKKISVPLDAPSFRLAQYTSKNFVVAKNESSGVPLLERIQLSPENEQKFKNIGKPTKRYQPYANKPIARKPLALERRLELLDEAKEEAQRRQQAADDLLKQRRAEAKKIGTRRAYDDLVRSCPDLFASEGENFLLWIKEIEETSASLTKLKFMKKGILRRCEELLPTLVAVNKRFFATHDHLVDAEELAKAGKGSLAAEQVHDLLKLLDRLSYIKEVVEDKELDIVEWGNTEWRRISGLCRRLKKVFDNGTFDESGTFLITDWLAHTPKEVIAKNFQAPISVFNELPGEELYIFPAASPGTDLDAPVSPYGTVLSSYTFAMSQTPATELSRGSVKIVASHVFGISKTTAVAEVAVNPGGMRELHWHPTQDEWTYFLEGNARVTVFASEGNAGTFNFQGGDTVETRPYSRSARTLRREYRKHDAPLPRVFKTATFQDVSLTQWLALTPPAMIEVMLNIKAENLKNFSKTNPIVVGPAPVNDTANGTTVA</sequence>
<evidence type="ECO:0000313" key="4">
    <source>
        <dbReference type="EMBL" id="EKM57020.1"/>
    </source>
</evidence>
<feature type="domain" description="Cupin type-1" evidence="3">
    <location>
        <begin position="576"/>
        <end position="720"/>
    </location>
</feature>
<dbReference type="GeneID" id="18912708"/>
<dbReference type="KEGG" id="pco:PHACADRAFT_208177"/>